<dbReference type="InterPro" id="IPR043129">
    <property type="entry name" value="ATPase_NBD"/>
</dbReference>
<gene>
    <name evidence="1" type="ORF">M378DRAFT_163749</name>
</gene>
<organism evidence="1 2">
    <name type="scientific">Amanita muscaria (strain Koide BX008)</name>
    <dbReference type="NCBI Taxonomy" id="946122"/>
    <lineage>
        <taxon>Eukaryota</taxon>
        <taxon>Fungi</taxon>
        <taxon>Dikarya</taxon>
        <taxon>Basidiomycota</taxon>
        <taxon>Agaricomycotina</taxon>
        <taxon>Agaricomycetes</taxon>
        <taxon>Agaricomycetidae</taxon>
        <taxon>Agaricales</taxon>
        <taxon>Pluteineae</taxon>
        <taxon>Amanitaceae</taxon>
        <taxon>Amanita</taxon>
    </lineage>
</organism>
<dbReference type="OrthoDB" id="2963168at2759"/>
<reference evidence="1 2" key="1">
    <citation type="submission" date="2014-04" db="EMBL/GenBank/DDBJ databases">
        <title>Evolutionary Origins and Diversification of the Mycorrhizal Mutualists.</title>
        <authorList>
            <consortium name="DOE Joint Genome Institute"/>
            <consortium name="Mycorrhizal Genomics Consortium"/>
            <person name="Kohler A."/>
            <person name="Kuo A."/>
            <person name="Nagy L.G."/>
            <person name="Floudas D."/>
            <person name="Copeland A."/>
            <person name="Barry K.W."/>
            <person name="Cichocki N."/>
            <person name="Veneault-Fourrey C."/>
            <person name="LaButti K."/>
            <person name="Lindquist E.A."/>
            <person name="Lipzen A."/>
            <person name="Lundell T."/>
            <person name="Morin E."/>
            <person name="Murat C."/>
            <person name="Riley R."/>
            <person name="Ohm R."/>
            <person name="Sun H."/>
            <person name="Tunlid A."/>
            <person name="Henrissat B."/>
            <person name="Grigoriev I.V."/>
            <person name="Hibbett D.S."/>
            <person name="Martin F."/>
        </authorList>
    </citation>
    <scope>NUCLEOTIDE SEQUENCE [LARGE SCALE GENOMIC DNA]</scope>
    <source>
        <strain evidence="1 2">Koide BX008</strain>
    </source>
</reference>
<evidence type="ECO:0000313" key="2">
    <source>
        <dbReference type="Proteomes" id="UP000054549"/>
    </source>
</evidence>
<dbReference type="Proteomes" id="UP000054549">
    <property type="component" value="Unassembled WGS sequence"/>
</dbReference>
<dbReference type="SUPFAM" id="SSF53067">
    <property type="entry name" value="Actin-like ATPase domain"/>
    <property type="match status" value="1"/>
</dbReference>
<dbReference type="InParanoid" id="A0A0C2SLK7"/>
<dbReference type="PANTHER" id="PTHR14187">
    <property type="entry name" value="ALPHA KINASE/ELONGATION FACTOR 2 KINASE"/>
    <property type="match status" value="1"/>
</dbReference>
<dbReference type="HOGENOM" id="CLU_371290_0_0_1"/>
<dbReference type="STRING" id="946122.A0A0C2SLK7"/>
<dbReference type="Gene3D" id="3.90.640.10">
    <property type="entry name" value="Actin, Chain A, domain 4"/>
    <property type="match status" value="1"/>
</dbReference>
<protein>
    <submittedName>
        <fullName evidence="1">Uncharacterized protein</fullName>
    </submittedName>
</protein>
<accession>A0A0C2SLK7</accession>
<dbReference type="AlphaFoldDB" id="A0A0C2SLK7"/>
<dbReference type="Gene3D" id="3.30.420.40">
    <property type="match status" value="2"/>
</dbReference>
<sequence>MPRPVTDDFKTPDRVFTDFLRYLFKSAKGYITETERIVDPTFTWSSIERNTYFVLTHPNGWGRKQQSQMRDAAIAADLVNRSTVADQIAFVTEGEASLRFCVDKNPELHHERGGLLVVDCGGGTIGLSAYSQNRQGDFKEIVPPDCLLQGSLFITSRARDYFKGRFKDSKYGTDDIVEAMARAFDKPEGVKCMFRCSDRPYFVKFGGLRDNDQKYGICGGKFKVEGAQLANFFEPAVANIIAGIENQCRNTKDGVSIKHVLLVGGFGRSQYLYAKLSDHFNSRGIVVLRPDITHLNKAVADGAVSWYLDHYVSTHSYEVIAGHLLDPADPDHLDRENTQVTQATGESYIAGVFSTILEMDSEVWEEKQFRQAHEFIPISQRIVWTAVNTPGNRGQATDLNQIQIIQAPVSEEARLNHLLVEVAELVRVLNARIEQTSSLIEDSLSYREPPISSKGSEDVLNEFIDYIGPWLCNDLPSTSNGFSIEPRPLLTRIALQSGLVNACSCIINNGISPSDGATLSTIHSDMVKAGQADDHAWKARIVLKLITKVGGSLESGGVLSRQYNEVLEEIDKALISEDVTSVMEPNTYTIPYGAEFYPSRMEDAEGEESETGSSRVICIMKMTEPDPQIALQSGLVNGCSYVIHNGITPSDGAPLSQTHGDTVKACQADADAWKFYTTSTGSSVEAWATAEYELNKFRPPMKGRSSATVAEIDVEDSKPHKPTLMELGRMILSRGTYVSQISPLAIPFY</sequence>
<evidence type="ECO:0000313" key="1">
    <source>
        <dbReference type="EMBL" id="KIL64030.1"/>
    </source>
</evidence>
<name>A0A0C2SLK7_AMAMK</name>
<proteinExistence type="predicted"/>
<keyword evidence="2" id="KW-1185">Reference proteome</keyword>
<dbReference type="CDD" id="cd10170">
    <property type="entry name" value="ASKHA_NBD_HSP70"/>
    <property type="match status" value="1"/>
</dbReference>
<dbReference type="PANTHER" id="PTHR14187:SF5">
    <property type="entry name" value="HEAT SHOCK 70 KDA PROTEIN 12A"/>
    <property type="match status" value="1"/>
</dbReference>
<dbReference type="EMBL" id="KN818253">
    <property type="protein sequence ID" value="KIL64030.1"/>
    <property type="molecule type" value="Genomic_DNA"/>
</dbReference>